<reference evidence="2 3" key="1">
    <citation type="submission" date="2020-04" db="EMBL/GenBank/DDBJ databases">
        <title>Perkinsus olseni comparative genomics.</title>
        <authorList>
            <person name="Bogema D.R."/>
        </authorList>
    </citation>
    <scope>NUCLEOTIDE SEQUENCE [LARGE SCALE GENOMIC DNA]</scope>
    <source>
        <strain evidence="2 3">ATCC PRA-207</strain>
    </source>
</reference>
<dbReference type="InterPro" id="IPR036249">
    <property type="entry name" value="Thioredoxin-like_sf"/>
</dbReference>
<name>A0A7J6PVT4_PEROL</name>
<dbReference type="SUPFAM" id="SSF52833">
    <property type="entry name" value="Thioredoxin-like"/>
    <property type="match status" value="1"/>
</dbReference>
<dbReference type="OMA" id="CKIMEPT"/>
<organism evidence="2 3">
    <name type="scientific">Perkinsus olseni</name>
    <name type="common">Perkinsus atlanticus</name>
    <dbReference type="NCBI Taxonomy" id="32597"/>
    <lineage>
        <taxon>Eukaryota</taxon>
        <taxon>Sar</taxon>
        <taxon>Alveolata</taxon>
        <taxon>Perkinsozoa</taxon>
        <taxon>Perkinsea</taxon>
        <taxon>Perkinsida</taxon>
        <taxon>Perkinsidae</taxon>
        <taxon>Perkinsus</taxon>
    </lineage>
</organism>
<dbReference type="PANTHER" id="PTHR10438">
    <property type="entry name" value="THIOREDOXIN"/>
    <property type="match status" value="1"/>
</dbReference>
<comment type="caution">
    <text evidence="2">The sequence shown here is derived from an EMBL/GenBank/DDBJ whole genome shotgun (WGS) entry which is preliminary data.</text>
</comment>
<proteinExistence type="predicted"/>
<protein>
    <recommendedName>
        <fullName evidence="1">Thioredoxin domain-containing protein</fullName>
    </recommendedName>
</protein>
<dbReference type="InterPro" id="IPR017937">
    <property type="entry name" value="Thioredoxin_CS"/>
</dbReference>
<feature type="domain" description="Thioredoxin" evidence="1">
    <location>
        <begin position="11"/>
        <end position="155"/>
    </location>
</feature>
<dbReference type="InterPro" id="IPR013766">
    <property type="entry name" value="Thioredoxin_domain"/>
</dbReference>
<dbReference type="Gene3D" id="3.40.30.10">
    <property type="entry name" value="Glutaredoxin"/>
    <property type="match status" value="1"/>
</dbReference>
<evidence type="ECO:0000313" key="2">
    <source>
        <dbReference type="EMBL" id="KAF4700319.1"/>
    </source>
</evidence>
<dbReference type="PROSITE" id="PS00194">
    <property type="entry name" value="THIOREDOXIN_1"/>
    <property type="match status" value="1"/>
</dbReference>
<sequence length="162" mass="17909">HDYPVHLKGTAPVGHAANLPTLRPMFPIGASSEGFCSIMANKKELISTYTDEEQFRAVVEDEGDKRLHVVDVYTTWCGPCQQIVPTFKNLQINMDGFDERINLIQIDRQTVGEYAEKFSSTSSPRFLFYKDGSLVAEVEGCNAPKILGAVEDYAPPPPAADD</sequence>
<accession>A0A7J6PVT4</accession>
<dbReference type="Pfam" id="PF00085">
    <property type="entry name" value="Thioredoxin"/>
    <property type="match status" value="1"/>
</dbReference>
<dbReference type="PROSITE" id="PS51352">
    <property type="entry name" value="THIOREDOXIN_2"/>
    <property type="match status" value="1"/>
</dbReference>
<dbReference type="EMBL" id="JABANO010037359">
    <property type="protein sequence ID" value="KAF4700319.1"/>
    <property type="molecule type" value="Genomic_DNA"/>
</dbReference>
<keyword evidence="3" id="KW-1185">Reference proteome</keyword>
<dbReference type="Proteomes" id="UP000553632">
    <property type="component" value="Unassembled WGS sequence"/>
</dbReference>
<dbReference type="InterPro" id="IPR050620">
    <property type="entry name" value="Thioredoxin_H-type-like"/>
</dbReference>
<dbReference type="AlphaFoldDB" id="A0A7J6PVT4"/>
<feature type="non-terminal residue" evidence="2">
    <location>
        <position position="162"/>
    </location>
</feature>
<evidence type="ECO:0000313" key="3">
    <source>
        <dbReference type="Proteomes" id="UP000553632"/>
    </source>
</evidence>
<gene>
    <name evidence="2" type="ORF">FOZ63_000968</name>
</gene>
<dbReference type="PANTHER" id="PTHR10438:SF405">
    <property type="entry name" value="THIOREDOXIN DOMAIN-CONTAINING PROTEIN"/>
    <property type="match status" value="1"/>
</dbReference>
<evidence type="ECO:0000259" key="1">
    <source>
        <dbReference type="PROSITE" id="PS51352"/>
    </source>
</evidence>